<organism evidence="1">
    <name type="scientific">virus sp. ctd0M1</name>
    <dbReference type="NCBI Taxonomy" id="2827993"/>
    <lineage>
        <taxon>Viruses</taxon>
    </lineage>
</organism>
<protein>
    <submittedName>
        <fullName evidence="1">Uncharacterized protein</fullName>
    </submittedName>
</protein>
<proteinExistence type="predicted"/>
<name>A0A8S5REP4_9VIRU</name>
<dbReference type="EMBL" id="BK059094">
    <property type="protein sequence ID" value="DAE29444.1"/>
    <property type="molecule type" value="Genomic_DNA"/>
</dbReference>
<evidence type="ECO:0000313" key="1">
    <source>
        <dbReference type="EMBL" id="DAE29444.1"/>
    </source>
</evidence>
<accession>A0A8S5REP4</accession>
<reference evidence="1" key="1">
    <citation type="journal article" date="2021" name="Proc. Natl. Acad. Sci. U.S.A.">
        <title>A Catalog of Tens of Thousands of Viruses from Human Metagenomes Reveals Hidden Associations with Chronic Diseases.</title>
        <authorList>
            <person name="Tisza M.J."/>
            <person name="Buck C.B."/>
        </authorList>
    </citation>
    <scope>NUCLEOTIDE SEQUENCE</scope>
    <source>
        <strain evidence="1">Ctd0M1</strain>
    </source>
</reference>
<sequence>MALENTYTRQVRANPTALNPTQHYVQKYDATAELADNLAKFGTAVADVYAKADYEAAKRDMKEDYTNRALEQKNALNEANAIAEPRMREAYYTKAMDKINKKYGQNIDSRFTKEYQSMTDLDDKEAILNLRFKQTQDLQRENRLRAARERDKAAEMAASANPAYAAEIDNRVRSDLNGMLKDGSISRYEYDVALEDYNKKRTAASVNNFLDSSPEDWGDDEVNAALDAITANVGDEKEKQQLKDFAKAKIQGLRKQKEYLDTFNQLHSEYDLLNQSATNNLSIAEINRRMPKGASKEYKSLIKSLNGYGKLIQPDETEKVMIKENLYDEIAQITSNTEATPEDYAKLQNKVYGALSVKAMSVAEGKKVLDQIIMPLNDTWGRQIDKLSTDNFGWFTGDLGMSEVKEYLENNGWLKNTKQIAKRNKKGKSLSADLKKDAANNARISVKAYQLYNNNLLKTAQANGLNSVADVIALDDGAQKRALFKNAQDTTIRQMANDRFGFLSGMPEEQQPNKVLDGGTLVGNTNNINNARLGTPVADTRYKGTAYDAASGKYGLVRADGTIEEVSYEKYKQFGGQK</sequence>